<dbReference type="EMBL" id="CP011923">
    <property type="protein sequence ID" value="AKN88208.1"/>
    <property type="molecule type" value="Genomic_DNA"/>
</dbReference>
<evidence type="ECO:0000313" key="2">
    <source>
        <dbReference type="Proteomes" id="UP000035930"/>
    </source>
</evidence>
<name>A0ABM5U4P0_9GAMM</name>
<keyword evidence="2" id="KW-1185">Reference proteome</keyword>
<gene>
    <name evidence="1" type="ORF">FNO190_0365</name>
</gene>
<protein>
    <submittedName>
        <fullName evidence="1">Uncharacterized protein</fullName>
    </submittedName>
</protein>
<organism evidence="1 2">
    <name type="scientific">Francisella orientalis</name>
    <dbReference type="NCBI Taxonomy" id="299583"/>
    <lineage>
        <taxon>Bacteria</taxon>
        <taxon>Pseudomonadati</taxon>
        <taxon>Pseudomonadota</taxon>
        <taxon>Gammaproteobacteria</taxon>
        <taxon>Thiotrichales</taxon>
        <taxon>Francisellaceae</taxon>
        <taxon>Francisella</taxon>
    </lineage>
</organism>
<sequence length="48" mass="5483">MKFTVNAVAVALINLSATKSLIDTFTWIWWQCIGLQKASVVIRRFNNL</sequence>
<evidence type="ECO:0000313" key="1">
    <source>
        <dbReference type="EMBL" id="AKN88208.1"/>
    </source>
</evidence>
<proteinExistence type="predicted"/>
<dbReference type="Proteomes" id="UP000035930">
    <property type="component" value="Chromosome"/>
</dbReference>
<accession>A0ABM5U4P0</accession>
<reference evidence="1" key="1">
    <citation type="submission" date="2017-08" db="EMBL/GenBank/DDBJ databases">
        <title>Complete Genome Sequence of Francisella noatunensis subsp. orientalis strain FNO190.</title>
        <authorList>
            <person name="Pereira F.L."/>
            <person name="Goncalves L.A."/>
            <person name="Guilherme T.C."/>
            <person name="Soares S.C."/>
            <person name="Dorella F.A."/>
            <person name="Carvalho A.F."/>
            <person name="Leibowitz M.P."/>
            <person name="Leal C.A.G."/>
            <person name="Azevedo V.A.C."/>
            <person name="Figueiredo H.C.P."/>
        </authorList>
    </citation>
    <scope>NUCLEOTIDE SEQUENCE</scope>
    <source>
        <strain evidence="1">FNO190</strain>
    </source>
</reference>